<feature type="transmembrane region" description="Helical" evidence="1">
    <location>
        <begin position="168"/>
        <end position="185"/>
    </location>
</feature>
<reference evidence="2" key="1">
    <citation type="submission" date="2020-10" db="EMBL/GenBank/DDBJ databases">
        <title>Fervidococcus fontis strain 3639Fd - the first crenarchaeon capable of growth on lipids.</title>
        <authorList>
            <person name="Kochetkova T.V."/>
            <person name="Elcheninov A.G."/>
            <person name="Toschakov S.V."/>
            <person name="Kublanov I.V."/>
        </authorList>
    </citation>
    <scope>NUCLEOTIDE SEQUENCE</scope>
    <source>
        <strain evidence="2">3639Fd</strain>
    </source>
</reference>
<evidence type="ECO:0000313" key="2">
    <source>
        <dbReference type="EMBL" id="MBE9391249.1"/>
    </source>
</evidence>
<name>A0A843AI41_9CREN</name>
<feature type="transmembrane region" description="Helical" evidence="1">
    <location>
        <begin position="416"/>
        <end position="434"/>
    </location>
</feature>
<comment type="caution">
    <text evidence="2">The sequence shown here is derived from an EMBL/GenBank/DDBJ whole genome shotgun (WGS) entry which is preliminary data.</text>
</comment>
<accession>A0A843AI41</accession>
<feature type="transmembrane region" description="Helical" evidence="1">
    <location>
        <begin position="468"/>
        <end position="488"/>
    </location>
</feature>
<dbReference type="EMBL" id="JADEZV010000002">
    <property type="protein sequence ID" value="MBE9391249.1"/>
    <property type="molecule type" value="Genomic_DNA"/>
</dbReference>
<feature type="transmembrane region" description="Helical" evidence="1">
    <location>
        <begin position="40"/>
        <end position="57"/>
    </location>
</feature>
<dbReference type="RefSeq" id="WP_193803665.1">
    <property type="nucleotide sequence ID" value="NZ_JADEZV010000002.1"/>
</dbReference>
<feature type="transmembrane region" description="Helical" evidence="1">
    <location>
        <begin position="278"/>
        <end position="295"/>
    </location>
</feature>
<sequence>MDASERINISFALSLSAFLSSAYALVHLLLTDSAGISFDYAIWISFFFSVLSTYLEVKKFFTKPLPSTILFEITGSFLSISGRIGSIIANRVFEVGYFFPLFGSYYNTLGIELSLLVIIGSFLVFFPSLIHAIKGDVISFYSEPNIEVSFSTIKHFWVDSVAFFSNRLILIALISGVFAFLFRFYPEITYGSWLIGWDTPEYVAHLEDFAAKLNPFTSYYWQGGMRHIPPMLDILLSPFALIGKAYGIFKIYPSFAFGALASLSSIIAYKLYNVKPKGAIISGLFTSLFVLNLRISYDYQRQLLGSVFLLSFLLAAEMWRDDISISKAIALVALGVTASMSHEVVGFAVFVSSIALFLVSFKSRSLYGAASSLLIAVSSFFLEAWYWSGVVSYAPSIGYLPVGIVPSSYGIDAPLVLSYLIAGMGIAIPFSLYTMNKHPKLLINVSTIALLLAGISPLLAPSTSVTTWYRFLIGASPLVSTLSAVGAVESLRDWRALIAFFVIFSLPGLSFAYGYNLSTSYTRELTEFPYGLVPASADCGYLNVEKYFEENYSSKVPIIADPDIARYVHLAVRNPTPSELIWSYPSNSTFCYASSIYSEAFVVTRYDIASMNSICISSYTLEENIKGVGSSIYIYKISFENETNKS</sequence>
<dbReference type="AlphaFoldDB" id="A0A843AI41"/>
<evidence type="ECO:0008006" key="4">
    <source>
        <dbReference type="Google" id="ProtNLM"/>
    </source>
</evidence>
<feature type="transmembrane region" description="Helical" evidence="1">
    <location>
        <begin position="302"/>
        <end position="319"/>
    </location>
</feature>
<dbReference type="Proteomes" id="UP000652307">
    <property type="component" value="Unassembled WGS sequence"/>
</dbReference>
<keyword evidence="1" id="KW-1133">Transmembrane helix</keyword>
<keyword evidence="1" id="KW-0472">Membrane</keyword>
<feature type="transmembrane region" description="Helical" evidence="1">
    <location>
        <begin position="254"/>
        <end position="272"/>
    </location>
</feature>
<evidence type="ECO:0000256" key="1">
    <source>
        <dbReference type="SAM" id="Phobius"/>
    </source>
</evidence>
<feature type="transmembrane region" description="Helical" evidence="1">
    <location>
        <begin position="495"/>
        <end position="515"/>
    </location>
</feature>
<feature type="transmembrane region" description="Helical" evidence="1">
    <location>
        <begin position="441"/>
        <end position="462"/>
    </location>
</feature>
<feature type="transmembrane region" description="Helical" evidence="1">
    <location>
        <begin position="331"/>
        <end position="359"/>
    </location>
</feature>
<proteinExistence type="predicted"/>
<feature type="transmembrane region" description="Helical" evidence="1">
    <location>
        <begin position="366"/>
        <end position="387"/>
    </location>
</feature>
<feature type="transmembrane region" description="Helical" evidence="1">
    <location>
        <begin position="109"/>
        <end position="130"/>
    </location>
</feature>
<organism evidence="2 3">
    <name type="scientific">Fervidicoccus fontis</name>
    <dbReference type="NCBI Taxonomy" id="683846"/>
    <lineage>
        <taxon>Archaea</taxon>
        <taxon>Thermoproteota</taxon>
        <taxon>Thermoprotei</taxon>
        <taxon>Fervidicoccales</taxon>
        <taxon>Fervidicoccaceae</taxon>
        <taxon>Fervidicoccus</taxon>
    </lineage>
</organism>
<evidence type="ECO:0000313" key="3">
    <source>
        <dbReference type="Proteomes" id="UP000652307"/>
    </source>
</evidence>
<keyword evidence="1" id="KW-0812">Transmembrane</keyword>
<protein>
    <recommendedName>
        <fullName evidence="4">Glycosyltransferase RgtA/B/C/D-like domain-containing protein</fullName>
    </recommendedName>
</protein>
<gene>
    <name evidence="2" type="ORF">IOK49_04070</name>
</gene>